<dbReference type="EMBL" id="JACHVS010000001">
    <property type="protein sequence ID" value="MBB2995202.1"/>
    <property type="molecule type" value="Genomic_DNA"/>
</dbReference>
<keyword evidence="3 5" id="KW-0560">Oxidoreductase</keyword>
<name>A0A839QPN5_9MICC</name>
<comment type="caution">
    <text evidence="6">The sequence shown here is derived from an EMBL/GenBank/DDBJ whole genome shotgun (WGS) entry which is preliminary data.</text>
</comment>
<evidence type="ECO:0000256" key="5">
    <source>
        <dbReference type="RuleBase" id="RU000499"/>
    </source>
</evidence>
<dbReference type="AlphaFoldDB" id="A0A839QPN5"/>
<dbReference type="PIRSF" id="PIRSF000303">
    <property type="entry name" value="Glutathion_perox"/>
    <property type="match status" value="1"/>
</dbReference>
<dbReference type="GO" id="GO:0004601">
    <property type="term" value="F:peroxidase activity"/>
    <property type="evidence" value="ECO:0007669"/>
    <property type="project" value="UniProtKB-KW"/>
</dbReference>
<evidence type="ECO:0000256" key="1">
    <source>
        <dbReference type="ARBA" id="ARBA00006926"/>
    </source>
</evidence>
<dbReference type="Pfam" id="PF00255">
    <property type="entry name" value="GSHPx"/>
    <property type="match status" value="1"/>
</dbReference>
<gene>
    <name evidence="6" type="ORF">E9229_001393</name>
</gene>
<dbReference type="PROSITE" id="PS00460">
    <property type="entry name" value="GLUTATHIONE_PEROXID_1"/>
    <property type="match status" value="1"/>
</dbReference>
<dbReference type="Proteomes" id="UP000523000">
    <property type="component" value="Unassembled WGS sequence"/>
</dbReference>
<sequence length="159" mass="17153">MGNLLATEITFNDGSVSTLEQFAGKVLLVVNVASECGFTQQYAGLQELHETYRDSGLEILGVPCNQFGGQEPGTDAEIAAFCSSTFAVSFPLTAKTDVNGENAHPLYRQLTAYPSGEVRDVKWNFEKFLVNRDGQIVGRFGSAVEPLSEELDAAVRAAL</sequence>
<keyword evidence="7" id="KW-1185">Reference proteome</keyword>
<dbReference type="CDD" id="cd00340">
    <property type="entry name" value="GSH_Peroxidase"/>
    <property type="match status" value="1"/>
</dbReference>
<dbReference type="GO" id="GO:0034599">
    <property type="term" value="P:cellular response to oxidative stress"/>
    <property type="evidence" value="ECO:0007669"/>
    <property type="project" value="TreeGrafter"/>
</dbReference>
<evidence type="ECO:0000256" key="4">
    <source>
        <dbReference type="PIRSR" id="PIRSR000303-1"/>
    </source>
</evidence>
<proteinExistence type="inferred from homology"/>
<evidence type="ECO:0000256" key="3">
    <source>
        <dbReference type="ARBA" id="ARBA00023002"/>
    </source>
</evidence>
<comment type="similarity">
    <text evidence="1 5">Belongs to the glutathione peroxidase family.</text>
</comment>
<keyword evidence="2 5" id="KW-0575">Peroxidase</keyword>
<reference evidence="6 7" key="1">
    <citation type="submission" date="2020-08" db="EMBL/GenBank/DDBJ databases">
        <title>Sequencing the genomes of 1000 actinobacteria strains.</title>
        <authorList>
            <person name="Klenk H.-P."/>
        </authorList>
    </citation>
    <scope>NUCLEOTIDE SEQUENCE [LARGE SCALE GENOMIC DNA]</scope>
    <source>
        <strain evidence="6 7">DSM 22826</strain>
    </source>
</reference>
<accession>A0A839QPN5</accession>
<dbReference type="PRINTS" id="PR01011">
    <property type="entry name" value="GLUTPROXDASE"/>
</dbReference>
<dbReference type="PROSITE" id="PS51355">
    <property type="entry name" value="GLUTATHIONE_PEROXID_3"/>
    <property type="match status" value="1"/>
</dbReference>
<organism evidence="6 7">
    <name type="scientific">Paeniglutamicibacter cryotolerans</name>
    <dbReference type="NCBI Taxonomy" id="670079"/>
    <lineage>
        <taxon>Bacteria</taxon>
        <taxon>Bacillati</taxon>
        <taxon>Actinomycetota</taxon>
        <taxon>Actinomycetes</taxon>
        <taxon>Micrococcales</taxon>
        <taxon>Micrococcaceae</taxon>
        <taxon>Paeniglutamicibacter</taxon>
    </lineage>
</organism>
<dbReference type="PANTHER" id="PTHR11592">
    <property type="entry name" value="GLUTATHIONE PEROXIDASE"/>
    <property type="match status" value="1"/>
</dbReference>
<dbReference type="PANTHER" id="PTHR11592:SF78">
    <property type="entry name" value="GLUTATHIONE PEROXIDASE"/>
    <property type="match status" value="1"/>
</dbReference>
<evidence type="ECO:0000313" key="6">
    <source>
        <dbReference type="EMBL" id="MBB2995202.1"/>
    </source>
</evidence>
<dbReference type="InterPro" id="IPR036249">
    <property type="entry name" value="Thioredoxin-like_sf"/>
</dbReference>
<dbReference type="RefSeq" id="WP_183510498.1">
    <property type="nucleotide sequence ID" value="NZ_BAABGK010000107.1"/>
</dbReference>
<dbReference type="SUPFAM" id="SSF52833">
    <property type="entry name" value="Thioredoxin-like"/>
    <property type="match status" value="1"/>
</dbReference>
<feature type="active site" evidence="4">
    <location>
        <position position="36"/>
    </location>
</feature>
<dbReference type="FunFam" id="3.40.30.10:FF:000010">
    <property type="entry name" value="Glutathione peroxidase"/>
    <property type="match status" value="1"/>
</dbReference>
<dbReference type="InterPro" id="IPR029759">
    <property type="entry name" value="GPX_AS"/>
</dbReference>
<protein>
    <recommendedName>
        <fullName evidence="5">Glutathione peroxidase</fullName>
    </recommendedName>
</protein>
<dbReference type="Gene3D" id="3.40.30.10">
    <property type="entry name" value="Glutaredoxin"/>
    <property type="match status" value="1"/>
</dbReference>
<evidence type="ECO:0000313" key="7">
    <source>
        <dbReference type="Proteomes" id="UP000523000"/>
    </source>
</evidence>
<dbReference type="InterPro" id="IPR000889">
    <property type="entry name" value="Glutathione_peroxidase"/>
</dbReference>
<evidence type="ECO:0000256" key="2">
    <source>
        <dbReference type="ARBA" id="ARBA00022559"/>
    </source>
</evidence>